<organism evidence="2 3">
    <name type="scientific">Pristionchus mayeri</name>
    <dbReference type="NCBI Taxonomy" id="1317129"/>
    <lineage>
        <taxon>Eukaryota</taxon>
        <taxon>Metazoa</taxon>
        <taxon>Ecdysozoa</taxon>
        <taxon>Nematoda</taxon>
        <taxon>Chromadorea</taxon>
        <taxon>Rhabditida</taxon>
        <taxon>Rhabditina</taxon>
        <taxon>Diplogasteromorpha</taxon>
        <taxon>Diplogasteroidea</taxon>
        <taxon>Neodiplogasteridae</taxon>
        <taxon>Pristionchus</taxon>
    </lineage>
</organism>
<feature type="region of interest" description="Disordered" evidence="1">
    <location>
        <begin position="44"/>
        <end position="72"/>
    </location>
</feature>
<feature type="non-terminal residue" evidence="2">
    <location>
        <position position="72"/>
    </location>
</feature>
<feature type="compositionally biased region" description="Basic and acidic residues" evidence="1">
    <location>
        <begin position="1"/>
        <end position="14"/>
    </location>
</feature>
<feature type="region of interest" description="Disordered" evidence="1">
    <location>
        <begin position="1"/>
        <end position="29"/>
    </location>
</feature>
<dbReference type="EMBL" id="BTRK01000004">
    <property type="protein sequence ID" value="GMR50374.1"/>
    <property type="molecule type" value="Genomic_DNA"/>
</dbReference>
<keyword evidence="3" id="KW-1185">Reference proteome</keyword>
<gene>
    <name evidence="2" type="ORF">PMAYCL1PPCAC_20569</name>
</gene>
<accession>A0AAN5CTL2</accession>
<dbReference type="Proteomes" id="UP001328107">
    <property type="component" value="Unassembled WGS sequence"/>
</dbReference>
<feature type="compositionally biased region" description="Basic residues" evidence="1">
    <location>
        <begin position="45"/>
        <end position="55"/>
    </location>
</feature>
<evidence type="ECO:0000256" key="1">
    <source>
        <dbReference type="SAM" id="MobiDB-lite"/>
    </source>
</evidence>
<reference evidence="3" key="1">
    <citation type="submission" date="2022-10" db="EMBL/GenBank/DDBJ databases">
        <title>Genome assembly of Pristionchus species.</title>
        <authorList>
            <person name="Yoshida K."/>
            <person name="Sommer R.J."/>
        </authorList>
    </citation>
    <scope>NUCLEOTIDE SEQUENCE [LARGE SCALE GENOMIC DNA]</scope>
    <source>
        <strain evidence="3">RS5460</strain>
    </source>
</reference>
<sequence length="72" mass="8459">VYDVGQYEKEENVKKKSGKKKHKEYNPAEDAELTAMEALLDELKRKKRSRKHNKKRATEDDSYWKDEEGSGS</sequence>
<evidence type="ECO:0000313" key="3">
    <source>
        <dbReference type="Proteomes" id="UP001328107"/>
    </source>
</evidence>
<proteinExistence type="predicted"/>
<evidence type="ECO:0000313" key="2">
    <source>
        <dbReference type="EMBL" id="GMR50374.1"/>
    </source>
</evidence>
<feature type="non-terminal residue" evidence="2">
    <location>
        <position position="1"/>
    </location>
</feature>
<comment type="caution">
    <text evidence="2">The sequence shown here is derived from an EMBL/GenBank/DDBJ whole genome shotgun (WGS) entry which is preliminary data.</text>
</comment>
<feature type="compositionally biased region" description="Basic and acidic residues" evidence="1">
    <location>
        <begin position="56"/>
        <end position="72"/>
    </location>
</feature>
<protein>
    <submittedName>
        <fullName evidence="2">Uncharacterized protein</fullName>
    </submittedName>
</protein>
<dbReference type="AlphaFoldDB" id="A0AAN5CTL2"/>
<name>A0AAN5CTL2_9BILA</name>